<dbReference type="AlphaFoldDB" id="A0AAJ2LVH7"/>
<dbReference type="EMBL" id="JAHWXH010000001">
    <property type="protein sequence ID" value="MDS0244587.1"/>
    <property type="molecule type" value="Genomic_DNA"/>
</dbReference>
<accession>A0AAJ2LVH7</accession>
<keyword evidence="1" id="KW-0233">DNA recombination</keyword>
<comment type="caution">
    <text evidence="2">The sequence shown here is derived from an EMBL/GenBank/DDBJ whole genome shotgun (WGS) entry which is preliminary data.</text>
</comment>
<dbReference type="GO" id="GO:0015074">
    <property type="term" value="P:DNA integration"/>
    <property type="evidence" value="ECO:0007669"/>
    <property type="project" value="InterPro"/>
</dbReference>
<dbReference type="Proteomes" id="UP001183582">
    <property type="component" value="Unassembled WGS sequence"/>
</dbReference>
<sequence>MISLVELRRAPVTLDAPLPTNAATRVLARRPTREDVPNESCFHDDVWNLSAGVFEAHASPVRLDWLSYPEQMRSSFKEYFWAIINIETERLETNHTAWSLATIRFQHGHLRGFAHQMAALGRTQLKEVEPADLDWWVTQVQADTGSLRERHKLINAVRSLWEYRELVPEFARLHSLVPWNGQKAADLLGPLPSSSGENRTPRVDEMTMAALLSWSIAIVDQLAQPITAASRAFRRIRSTPAEAAGSSASESVRAEGRPSATHSAEAILNRLRAHNLPAPGLRSGNQVAVDRSRLAKLLDIGPIDAGTARLIEESGHPLAATTVLHEPVFPPVAGLPLTVTFPMKRIPTLERLLWAACLVVISYLSGMRPGEALNLERGCVRESGRMQYLVGKTFKNVFDESGAKKPEGKIREVPWVVCSPVVRAVLAMEALHDNQLLFASTQEWKKGGASRAVSAAGRTAGIMDLVQWVNEQCAEQGRADKIPDDPKCPSLYLSRFRRTLAWHIARRPQGIVAASVQYGHVGTQMTQGYAGSLASGFPDEHSFEAFLERLENLGQAHARLLVGEHVSGPAAPRYRARVTSTARFEGITVPSNAAARRLLNSRDLQVIQGDAMSCVFDSARALCNKETGGNTADGPHLGTCRTSCTNIARTDRDIEELQLRAEGLRTIVADPLCPPIRHAREQAELDRLTKIITIHKEGEHDERPR</sequence>
<dbReference type="InterPro" id="IPR013762">
    <property type="entry name" value="Integrase-like_cat_sf"/>
</dbReference>
<reference evidence="2 3" key="1">
    <citation type="submission" date="2021-06" db="EMBL/GenBank/DDBJ databases">
        <title>Genome-based taxonomic framework of Microbacterium strains isolated from marine environment, the description of four new species and reclassification of four preexisting species.</title>
        <authorList>
            <person name="Lee S.D."/>
            <person name="Kim S.-M."/>
            <person name="Byeon Y.-S."/>
            <person name="Yang H.L."/>
            <person name="Kim I.S."/>
        </authorList>
    </citation>
    <scope>NUCLEOTIDE SEQUENCE [LARGE SCALE GENOMIC DNA]</scope>
    <source>
        <strain evidence="2 3">KACC 20514</strain>
    </source>
</reference>
<evidence type="ECO:0008006" key="4">
    <source>
        <dbReference type="Google" id="ProtNLM"/>
    </source>
</evidence>
<dbReference type="GeneID" id="301457172"/>
<dbReference type="SUPFAM" id="SSF56349">
    <property type="entry name" value="DNA breaking-rejoining enzymes"/>
    <property type="match status" value="1"/>
</dbReference>
<dbReference type="Gene3D" id="1.10.443.10">
    <property type="entry name" value="Intergrase catalytic core"/>
    <property type="match status" value="1"/>
</dbReference>
<name>A0AAJ2LVH7_9MICO</name>
<gene>
    <name evidence="2" type="ORF">KZC50_03050</name>
</gene>
<evidence type="ECO:0000313" key="3">
    <source>
        <dbReference type="Proteomes" id="UP001183582"/>
    </source>
</evidence>
<dbReference type="GO" id="GO:0003677">
    <property type="term" value="F:DNA binding"/>
    <property type="evidence" value="ECO:0007669"/>
    <property type="project" value="InterPro"/>
</dbReference>
<proteinExistence type="predicted"/>
<dbReference type="InterPro" id="IPR011010">
    <property type="entry name" value="DNA_brk_join_enz"/>
</dbReference>
<evidence type="ECO:0000256" key="1">
    <source>
        <dbReference type="ARBA" id="ARBA00023172"/>
    </source>
</evidence>
<dbReference type="RefSeq" id="WP_310890582.1">
    <property type="nucleotide sequence ID" value="NZ_BAAAGR010000001.1"/>
</dbReference>
<protein>
    <recommendedName>
        <fullName evidence="4">Integrase</fullName>
    </recommendedName>
</protein>
<evidence type="ECO:0000313" key="2">
    <source>
        <dbReference type="EMBL" id="MDS0244587.1"/>
    </source>
</evidence>
<organism evidence="2 3">
    <name type="scientific">Microbacterium aurantiacum</name>
    <dbReference type="NCBI Taxonomy" id="162393"/>
    <lineage>
        <taxon>Bacteria</taxon>
        <taxon>Bacillati</taxon>
        <taxon>Actinomycetota</taxon>
        <taxon>Actinomycetes</taxon>
        <taxon>Micrococcales</taxon>
        <taxon>Microbacteriaceae</taxon>
        <taxon>Microbacterium</taxon>
    </lineage>
</organism>
<dbReference type="GO" id="GO:0006310">
    <property type="term" value="P:DNA recombination"/>
    <property type="evidence" value="ECO:0007669"/>
    <property type="project" value="UniProtKB-KW"/>
</dbReference>